<gene>
    <name evidence="2" type="ORF">UE95_038430</name>
</gene>
<comment type="caution">
    <text evidence="2">The sequence shown here is derived from an EMBL/GenBank/DDBJ whole genome shotgun (WGS) entry which is preliminary data.</text>
</comment>
<dbReference type="RefSeq" id="WP_143262513.1">
    <property type="nucleotide sequence ID" value="NZ_CAJPCV010000015.1"/>
</dbReference>
<keyword evidence="1" id="KW-0472">Membrane</keyword>
<dbReference type="AlphaFoldDB" id="A0ABD4URU0"/>
<proteinExistence type="predicted"/>
<organism evidence="2 3">
    <name type="scientific">Burkholderia cenocepacia</name>
    <dbReference type="NCBI Taxonomy" id="95486"/>
    <lineage>
        <taxon>Bacteria</taxon>
        <taxon>Pseudomonadati</taxon>
        <taxon>Pseudomonadota</taxon>
        <taxon>Betaproteobacteria</taxon>
        <taxon>Burkholderiales</taxon>
        <taxon>Burkholderiaceae</taxon>
        <taxon>Burkholderia</taxon>
        <taxon>Burkholderia cepacia complex</taxon>
    </lineage>
</organism>
<reference evidence="2 3" key="2">
    <citation type="journal article" date="2017" name="Front. Microbiol.">
        <title>Genomics Reveals a Unique Clone of Burkholderia cenocepacia Harboring an Actively Excising Novel Genomic Island.</title>
        <authorList>
            <person name="Patil P.P."/>
            <person name="Mali S."/>
            <person name="Midha S."/>
            <person name="Gautam V."/>
            <person name="Dash L."/>
            <person name="Kumar S."/>
            <person name="Shastri J."/>
            <person name="Singhal L."/>
            <person name="Patil P.B."/>
        </authorList>
    </citation>
    <scope>NUCLEOTIDE SEQUENCE [LARGE SCALE GENOMIC DNA]</scope>
    <source>
        <strain evidence="2 3">BC-19</strain>
    </source>
</reference>
<keyword evidence="1" id="KW-0812">Transmembrane</keyword>
<evidence type="ECO:0000256" key="1">
    <source>
        <dbReference type="SAM" id="Phobius"/>
    </source>
</evidence>
<dbReference type="EMBL" id="JYMX02000060">
    <property type="protein sequence ID" value="MCW3717170.1"/>
    <property type="molecule type" value="Genomic_DNA"/>
</dbReference>
<accession>A0ABD4URU0</accession>
<reference evidence="2 3" key="1">
    <citation type="journal article" date="2017" name="Front. Microbiol.">
        <title>Genomics reveals a unique clone of Burkholderia cenocepacia harbouring an actively excising novel genomic island.</title>
        <authorList>
            <person name="Patil P."/>
            <person name="Mali S."/>
            <person name="Midha S."/>
            <person name="Gautam V."/>
            <person name="Dash L."/>
            <person name="Kumar S."/>
            <person name="Shastri J."/>
            <person name="Singhal L."/>
            <person name="Patil P.B."/>
        </authorList>
    </citation>
    <scope>NUCLEOTIDE SEQUENCE [LARGE SCALE GENOMIC DNA]</scope>
    <source>
        <strain evidence="2 3">BC-19</strain>
    </source>
</reference>
<keyword evidence="1" id="KW-1133">Transmembrane helix</keyword>
<dbReference type="Proteomes" id="UP000191686">
    <property type="component" value="Unassembled WGS sequence"/>
</dbReference>
<evidence type="ECO:0000313" key="2">
    <source>
        <dbReference type="EMBL" id="MCW3717170.1"/>
    </source>
</evidence>
<feature type="transmembrane region" description="Helical" evidence="1">
    <location>
        <begin position="129"/>
        <end position="150"/>
    </location>
</feature>
<sequence>MLVRTGPFWKNINNALFFGWIGLLLSILTLTQIKWVNRAISLPVIGIFLLALSTHIYGDARAVTAQRLNRHFSFSTSQLTEAIDVGSRIEFAMEIAGIATLVVVIWYAVFMALTVITERSKRQSGYWPFMFASAGGIASLTLIGALSLAATGSFGADVILVRAAYELDFTSNFQCDSVPEGARVLLSKMSDTTGYAVKLTFPERPFFHMKETDNDLKQSMPLTPHSYRVVNCNKPSTESPSS</sequence>
<feature type="transmembrane region" description="Helical" evidence="1">
    <location>
        <begin position="95"/>
        <end position="117"/>
    </location>
</feature>
<name>A0ABD4URU0_9BURK</name>
<feature type="transmembrane region" description="Helical" evidence="1">
    <location>
        <begin position="12"/>
        <end position="33"/>
    </location>
</feature>
<protein>
    <submittedName>
        <fullName evidence="2">Uncharacterized protein</fullName>
    </submittedName>
</protein>
<evidence type="ECO:0000313" key="3">
    <source>
        <dbReference type="Proteomes" id="UP000191686"/>
    </source>
</evidence>
<feature type="transmembrane region" description="Helical" evidence="1">
    <location>
        <begin position="40"/>
        <end position="58"/>
    </location>
</feature>